<evidence type="ECO:0000313" key="3">
    <source>
        <dbReference type="EMBL" id="GAA1194090.1"/>
    </source>
</evidence>
<dbReference type="SUPFAM" id="SSF54637">
    <property type="entry name" value="Thioesterase/thiol ester dehydrase-isomerase"/>
    <property type="match status" value="2"/>
</dbReference>
<sequence length="319" mass="34110">MDPNGTATPHGATGTGGAAGTGSTAKTGTTMDPNGTADLRDHLDGWNPPPVGDAGIVAAEPVAALSALFDRPAAAVAGDPLPPLWHWLHLLDWPEQHRLGPDGHPLTGPFLPPVPDRRRMFAGGRVRSPRPLVVGNAVERTSSMTECTVKDGRSGQLAFVTVRSDWYQDGELCVTDELDYVYRSGDEGPRTFDVPGDPPPDAEEPWRLVPDTSEVALFRFSALTANAHRIHYDAPYARNVEGYPGLVVHGPLLVLLMLEAVGRADSRPVTEVRFRLRRPVFSGMPILVRGGPDETGGAAMTVASAADDRHATADVRFRG</sequence>
<accession>A0ABN1V481</accession>
<dbReference type="PANTHER" id="PTHR28152:SF1">
    <property type="entry name" value="HYDROXYACYL-THIOESTER DEHYDRATASE TYPE 2, MITOCHONDRIAL"/>
    <property type="match status" value="1"/>
</dbReference>
<dbReference type="InterPro" id="IPR039569">
    <property type="entry name" value="FAS1-like_DH_region"/>
</dbReference>
<proteinExistence type="predicted"/>
<reference evidence="3 4" key="1">
    <citation type="journal article" date="2019" name="Int. J. Syst. Evol. Microbiol.">
        <title>The Global Catalogue of Microorganisms (GCM) 10K type strain sequencing project: providing services to taxonomists for standard genome sequencing and annotation.</title>
        <authorList>
            <consortium name="The Broad Institute Genomics Platform"/>
            <consortium name="The Broad Institute Genome Sequencing Center for Infectious Disease"/>
            <person name="Wu L."/>
            <person name="Ma J."/>
        </authorList>
    </citation>
    <scope>NUCLEOTIDE SEQUENCE [LARGE SCALE GENOMIC DNA]</scope>
    <source>
        <strain evidence="3 4">JCM 13022</strain>
    </source>
</reference>
<evidence type="ECO:0000256" key="1">
    <source>
        <dbReference type="SAM" id="MobiDB-lite"/>
    </source>
</evidence>
<gene>
    <name evidence="3" type="ORF">GCM10009675_06100</name>
</gene>
<dbReference type="Pfam" id="PF13452">
    <property type="entry name" value="FAS1_DH_region"/>
    <property type="match status" value="1"/>
</dbReference>
<comment type="caution">
    <text evidence="3">The sequence shown here is derived from an EMBL/GenBank/DDBJ whole genome shotgun (WGS) entry which is preliminary data.</text>
</comment>
<organism evidence="3 4">
    <name type="scientific">Prauserella alba</name>
    <dbReference type="NCBI Taxonomy" id="176898"/>
    <lineage>
        <taxon>Bacteria</taxon>
        <taxon>Bacillati</taxon>
        <taxon>Actinomycetota</taxon>
        <taxon>Actinomycetes</taxon>
        <taxon>Pseudonocardiales</taxon>
        <taxon>Pseudonocardiaceae</taxon>
        <taxon>Prauserella</taxon>
    </lineage>
</organism>
<dbReference type="InterPro" id="IPR029069">
    <property type="entry name" value="HotDog_dom_sf"/>
</dbReference>
<dbReference type="InterPro" id="IPR052741">
    <property type="entry name" value="Mitochondrial_HTD2"/>
</dbReference>
<keyword evidence="4" id="KW-1185">Reference proteome</keyword>
<feature type="region of interest" description="Disordered" evidence="1">
    <location>
        <begin position="1"/>
        <end position="43"/>
    </location>
</feature>
<dbReference type="PANTHER" id="PTHR28152">
    <property type="entry name" value="HYDROXYACYL-THIOESTER DEHYDRATASE TYPE 2, MITOCHONDRIAL"/>
    <property type="match status" value="1"/>
</dbReference>
<dbReference type="RefSeq" id="WP_253854049.1">
    <property type="nucleotide sequence ID" value="NZ_BAAALM010000002.1"/>
</dbReference>
<feature type="compositionally biased region" description="Low complexity" evidence="1">
    <location>
        <begin position="21"/>
        <end position="30"/>
    </location>
</feature>
<dbReference type="Proteomes" id="UP001500467">
    <property type="component" value="Unassembled WGS sequence"/>
</dbReference>
<name>A0ABN1V481_9PSEU</name>
<feature type="compositionally biased region" description="Low complexity" evidence="1">
    <location>
        <begin position="1"/>
        <end position="12"/>
    </location>
</feature>
<protein>
    <submittedName>
        <fullName evidence="3">MaoC family dehydratase N-terminal domain-containing protein</fullName>
    </submittedName>
</protein>
<dbReference type="Gene3D" id="3.10.129.10">
    <property type="entry name" value="Hotdog Thioesterase"/>
    <property type="match status" value="1"/>
</dbReference>
<evidence type="ECO:0000259" key="2">
    <source>
        <dbReference type="Pfam" id="PF13452"/>
    </source>
</evidence>
<feature type="domain" description="FAS1-like dehydratase" evidence="2">
    <location>
        <begin position="110"/>
        <end position="174"/>
    </location>
</feature>
<dbReference type="EMBL" id="BAAALM010000002">
    <property type="protein sequence ID" value="GAA1194090.1"/>
    <property type="molecule type" value="Genomic_DNA"/>
</dbReference>
<evidence type="ECO:0000313" key="4">
    <source>
        <dbReference type="Proteomes" id="UP001500467"/>
    </source>
</evidence>